<dbReference type="PRINTS" id="PR00840">
    <property type="entry name" value="Y06768FAMILY"/>
</dbReference>
<dbReference type="Pfam" id="PF01732">
    <property type="entry name" value="Mycop_pep_DUF31"/>
    <property type="match status" value="1"/>
</dbReference>
<evidence type="ECO:0000313" key="3">
    <source>
        <dbReference type="EMBL" id="VEU56864.1"/>
    </source>
</evidence>
<protein>
    <submittedName>
        <fullName evidence="3">Lipoprotein</fullName>
    </submittedName>
</protein>
<organism evidence="3 4">
    <name type="scientific">Mycoplasmoides pneumoniae</name>
    <name type="common">Mycoplasma pneumoniae</name>
    <dbReference type="NCBI Taxonomy" id="2104"/>
    <lineage>
        <taxon>Bacteria</taxon>
        <taxon>Bacillati</taxon>
        <taxon>Mycoplasmatota</taxon>
        <taxon>Mycoplasmoidales</taxon>
        <taxon>Mycoplasmoidaceae</taxon>
        <taxon>Mycoplasmoides</taxon>
    </lineage>
</organism>
<dbReference type="InterPro" id="IPR022381">
    <property type="entry name" value="Uncharacterised_MG067"/>
</dbReference>
<evidence type="ECO:0000259" key="2">
    <source>
        <dbReference type="Pfam" id="PF01732"/>
    </source>
</evidence>
<evidence type="ECO:0000313" key="4">
    <source>
        <dbReference type="Proteomes" id="UP000289557"/>
    </source>
</evidence>
<evidence type="ECO:0000256" key="1">
    <source>
        <dbReference type="ARBA" id="ARBA00007807"/>
    </source>
</evidence>
<sequence length="206" mass="23890">MTKLIFIATTYGTGWLIDWKEPDKKKENEPFRAYLATNLYVAASLINPQDYEAYKDTVLGWTTTFRLGKYTNVKDFVAPHQFGLPNAVQALVRAQTTIIPKTAFAARDFVNYSFTKEQKDNQKEEYQWIKDSKTKDSDTRSYSDFAVLEIPFFLDNPTDRKIFDHFIQPAIRTYKQLGDSLNIFANPTLDQLKKSLLCVRLSVFKK</sequence>
<accession>A0AAV5NA61</accession>
<proteinExistence type="inferred from homology"/>
<name>A0AAV5NA61_MYCPM</name>
<gene>
    <name evidence="3" type="ORF">NCTC10119_00116</name>
</gene>
<dbReference type="Proteomes" id="UP000289557">
    <property type="component" value="Chromosome"/>
</dbReference>
<comment type="similarity">
    <text evidence="1">Belongs to the MG067/MG068/MG395 family.</text>
</comment>
<reference evidence="3 4" key="1">
    <citation type="submission" date="2019-01" db="EMBL/GenBank/DDBJ databases">
        <authorList>
            <consortium name="Pathogen Informatics"/>
        </authorList>
    </citation>
    <scope>NUCLEOTIDE SEQUENCE [LARGE SCALE GENOMIC DNA]</scope>
    <source>
        <strain evidence="3 4">NCTC10119</strain>
    </source>
</reference>
<dbReference type="InterPro" id="IPR022382">
    <property type="entry name" value="Mycoplasma_peptidase_DUF31"/>
</dbReference>
<dbReference type="EMBL" id="LR214945">
    <property type="protein sequence ID" value="VEU56864.1"/>
    <property type="molecule type" value="Genomic_DNA"/>
</dbReference>
<keyword evidence="3" id="KW-0449">Lipoprotein</keyword>
<dbReference type="AlphaFoldDB" id="A0AAV5NA61"/>
<feature type="domain" description="DUF31" evidence="2">
    <location>
        <begin position="6"/>
        <end position="195"/>
    </location>
</feature>